<evidence type="ECO:0008006" key="4">
    <source>
        <dbReference type="Google" id="ProtNLM"/>
    </source>
</evidence>
<keyword evidence="1" id="KW-0472">Membrane</keyword>
<evidence type="ECO:0000313" key="2">
    <source>
        <dbReference type="EMBL" id="MBD3919180.1"/>
    </source>
</evidence>
<reference evidence="2 3" key="1">
    <citation type="submission" date="2020-09" db="EMBL/GenBank/DDBJ databases">
        <title>Paenibacillus sp. strain PR3 16S rRNA gene Genome sequencing and assembly.</title>
        <authorList>
            <person name="Kim J."/>
        </authorList>
    </citation>
    <scope>NUCLEOTIDE SEQUENCE [LARGE SCALE GENOMIC DNA]</scope>
    <source>
        <strain evidence="2 3">PR3</strain>
    </source>
</reference>
<dbReference type="InterPro" id="IPR048147">
    <property type="entry name" value="CBO0543-like"/>
</dbReference>
<protein>
    <recommendedName>
        <fullName evidence="4">Permease</fullName>
    </recommendedName>
</protein>
<gene>
    <name evidence="2" type="ORF">H8B09_10475</name>
</gene>
<comment type="caution">
    <text evidence="2">The sequence shown here is derived from an EMBL/GenBank/DDBJ whole genome shotgun (WGS) entry which is preliminary data.</text>
</comment>
<keyword evidence="1" id="KW-0812">Transmembrane</keyword>
<feature type="transmembrane region" description="Helical" evidence="1">
    <location>
        <begin position="34"/>
        <end position="50"/>
    </location>
</feature>
<name>A0ABR8MU79_9BACL</name>
<dbReference type="RefSeq" id="WP_191203446.1">
    <property type="nucleotide sequence ID" value="NZ_JACXZA010000002.1"/>
</dbReference>
<proteinExistence type="predicted"/>
<feature type="transmembrane region" description="Helical" evidence="1">
    <location>
        <begin position="160"/>
        <end position="178"/>
    </location>
</feature>
<accession>A0ABR8MU79</accession>
<keyword evidence="3" id="KW-1185">Reference proteome</keyword>
<keyword evidence="1" id="KW-1133">Transmembrane helix</keyword>
<dbReference type="NCBIfam" id="NF041644">
    <property type="entry name" value="CBO0543_fam"/>
    <property type="match status" value="1"/>
</dbReference>
<feature type="transmembrane region" description="Helical" evidence="1">
    <location>
        <begin position="125"/>
        <end position="148"/>
    </location>
</feature>
<evidence type="ECO:0000313" key="3">
    <source>
        <dbReference type="Proteomes" id="UP000609346"/>
    </source>
</evidence>
<evidence type="ECO:0000256" key="1">
    <source>
        <dbReference type="SAM" id="Phobius"/>
    </source>
</evidence>
<sequence length="188" mass="22465">MSVPTTTFEEIKKVDHQLSEMRKHYFYEHDLFKYQWWLLLVLAIVPWIIWAKLVDKSRLREILLYGSIISIIVVLLDDTGGELGLWSYPYQLIRLAPRLHPVDFAVLPVCHMLVYQYFRSWRSFVIANVIMSLVFSFIAEPLLVWLHIYDLDNWKYIYSFPLYIAKAMLVKWIVEIIIRRSKQAAARI</sequence>
<dbReference type="EMBL" id="JACXZA010000002">
    <property type="protein sequence ID" value="MBD3919180.1"/>
    <property type="molecule type" value="Genomic_DNA"/>
</dbReference>
<dbReference type="Proteomes" id="UP000609346">
    <property type="component" value="Unassembled WGS sequence"/>
</dbReference>
<organism evidence="2 3">
    <name type="scientific">Paenibacillus terricola</name>
    <dbReference type="NCBI Taxonomy" id="2763503"/>
    <lineage>
        <taxon>Bacteria</taxon>
        <taxon>Bacillati</taxon>
        <taxon>Bacillota</taxon>
        <taxon>Bacilli</taxon>
        <taxon>Bacillales</taxon>
        <taxon>Paenibacillaceae</taxon>
        <taxon>Paenibacillus</taxon>
    </lineage>
</organism>